<evidence type="ECO:0000259" key="4">
    <source>
        <dbReference type="Pfam" id="PF00534"/>
    </source>
</evidence>
<dbReference type="RefSeq" id="WP_111549641.1">
    <property type="nucleotide sequence ID" value="NZ_LIQE01000001.1"/>
</dbReference>
<dbReference type="AlphaFoldDB" id="A0A327YRQ2"/>
<gene>
    <name evidence="6" type="ORF">ATI53_1002196</name>
</gene>
<dbReference type="InterPro" id="IPR028098">
    <property type="entry name" value="Glyco_trans_4-like_N"/>
</dbReference>
<evidence type="ECO:0000256" key="3">
    <source>
        <dbReference type="ARBA" id="ARBA00022679"/>
    </source>
</evidence>
<protein>
    <submittedName>
        <fullName evidence="6">Glycosyltransferase involved in cell wall biosynthesis</fullName>
    </submittedName>
</protein>
<dbReference type="Pfam" id="PF00534">
    <property type="entry name" value="Glycos_transf_1"/>
    <property type="match status" value="1"/>
</dbReference>
<feature type="domain" description="Glycosyltransferase subfamily 4-like N-terminal" evidence="5">
    <location>
        <begin position="83"/>
        <end position="186"/>
    </location>
</feature>
<dbReference type="PANTHER" id="PTHR12526:SF640">
    <property type="entry name" value="COLANIC ACID BIOSYNTHESIS GLYCOSYLTRANSFERASE WCAL-RELATED"/>
    <property type="match status" value="1"/>
</dbReference>
<dbReference type="GO" id="GO:0016757">
    <property type="term" value="F:glycosyltransferase activity"/>
    <property type="evidence" value="ECO:0007669"/>
    <property type="project" value="UniProtKB-KW"/>
</dbReference>
<dbReference type="OrthoDB" id="9790710at2"/>
<reference evidence="6 7" key="1">
    <citation type="submission" date="2018-06" db="EMBL/GenBank/DDBJ databases">
        <title>Genomic Encyclopedia of Archaeal and Bacterial Type Strains, Phase II (KMG-II): from individual species to whole genera.</title>
        <authorList>
            <person name="Goeker M."/>
        </authorList>
    </citation>
    <scope>NUCLEOTIDE SEQUENCE [LARGE SCALE GENOMIC DNA]</scope>
    <source>
        <strain evidence="6 7">DSM 22011</strain>
    </source>
</reference>
<dbReference type="InterPro" id="IPR001296">
    <property type="entry name" value="Glyco_trans_1"/>
</dbReference>
<dbReference type="SUPFAM" id="SSF53756">
    <property type="entry name" value="UDP-Glycosyltransferase/glycogen phosphorylase"/>
    <property type="match status" value="1"/>
</dbReference>
<dbReference type="PANTHER" id="PTHR12526">
    <property type="entry name" value="GLYCOSYLTRANSFERASE"/>
    <property type="match status" value="1"/>
</dbReference>
<evidence type="ECO:0000313" key="6">
    <source>
        <dbReference type="EMBL" id="RAK23016.1"/>
    </source>
</evidence>
<dbReference type="EMBL" id="QLMG01000002">
    <property type="protein sequence ID" value="RAK23016.1"/>
    <property type="molecule type" value="Genomic_DNA"/>
</dbReference>
<dbReference type="Gene3D" id="3.40.50.2000">
    <property type="entry name" value="Glycogen Phosphorylase B"/>
    <property type="match status" value="2"/>
</dbReference>
<evidence type="ECO:0000313" key="7">
    <source>
        <dbReference type="Proteomes" id="UP000249165"/>
    </source>
</evidence>
<comment type="similarity">
    <text evidence="1">Belongs to the glycosyltransferase group 1 family. Glycosyltransferase 4 subfamily.</text>
</comment>
<sequence length="382" mass="41113">MRPCIVVETCITPGQTFVNRHVEHLFGGAVCVIADRLTPNVPRDGRFLALDDVPATTMGWLKKPMAQMIGYARHGSGNIPWGRARRAAIDFLNQHQPDVILAEFGPQGVALAPIANAVGIPMFCYFRGSDASSRLRHQHVQRAYRLMMPRLAGVFAVSQFLLDNLASVGVTHPNAHVIPSGVDVRRFVPGEKRPGSVLGIGRFVEKKHPLLTIRAFAEASRDHPQAHLTMIGDGELYEPARALVAELGLAEKVSLPGALPHEQVRAHLERAEIYAQHSVTAGNGNTEGLPTSIQEAMAAGCLIVSTDHAGIPEAVTPGETGFLVPEHDAAGYTDALARALAMPPRDRAAMSMAARDTAVARFDNAALLVRLETAISDTLKRG</sequence>
<keyword evidence="7" id="KW-1185">Reference proteome</keyword>
<accession>A0A327YRQ2</accession>
<feature type="domain" description="Glycosyl transferase family 1" evidence="4">
    <location>
        <begin position="193"/>
        <end position="355"/>
    </location>
</feature>
<evidence type="ECO:0000256" key="1">
    <source>
        <dbReference type="ARBA" id="ARBA00009481"/>
    </source>
</evidence>
<keyword evidence="3 6" id="KW-0808">Transferase</keyword>
<keyword evidence="2" id="KW-0328">Glycosyltransferase</keyword>
<organism evidence="6 7">
    <name type="scientific">Salipiger aestuarii</name>
    <dbReference type="NCBI Taxonomy" id="568098"/>
    <lineage>
        <taxon>Bacteria</taxon>
        <taxon>Pseudomonadati</taxon>
        <taxon>Pseudomonadota</taxon>
        <taxon>Alphaproteobacteria</taxon>
        <taxon>Rhodobacterales</taxon>
        <taxon>Roseobacteraceae</taxon>
        <taxon>Salipiger</taxon>
    </lineage>
</organism>
<name>A0A327YRQ2_9RHOB</name>
<dbReference type="Pfam" id="PF13439">
    <property type="entry name" value="Glyco_transf_4"/>
    <property type="match status" value="1"/>
</dbReference>
<evidence type="ECO:0000256" key="2">
    <source>
        <dbReference type="ARBA" id="ARBA00022676"/>
    </source>
</evidence>
<evidence type="ECO:0000259" key="5">
    <source>
        <dbReference type="Pfam" id="PF13439"/>
    </source>
</evidence>
<proteinExistence type="inferred from homology"/>
<comment type="caution">
    <text evidence="6">The sequence shown here is derived from an EMBL/GenBank/DDBJ whole genome shotgun (WGS) entry which is preliminary data.</text>
</comment>
<dbReference type="Proteomes" id="UP000249165">
    <property type="component" value="Unassembled WGS sequence"/>
</dbReference>